<dbReference type="PROSITE" id="PS51733">
    <property type="entry name" value="BPL_LPL_CATALYTIC"/>
    <property type="match status" value="1"/>
</dbReference>
<evidence type="ECO:0000313" key="3">
    <source>
        <dbReference type="EMBL" id="BAL57759.1"/>
    </source>
</evidence>
<dbReference type="InterPro" id="IPR004408">
    <property type="entry name" value="Biotin_CoA_COase_ligase"/>
</dbReference>
<proteinExistence type="predicted"/>
<organism evidence="3">
    <name type="scientific">uncultured Acetothermia bacterium</name>
    <dbReference type="NCBI Taxonomy" id="236499"/>
    <lineage>
        <taxon>Bacteria</taxon>
        <taxon>Candidatus Bipolaricaulota</taxon>
        <taxon>environmental samples</taxon>
    </lineage>
</organism>
<name>H5SNM3_9BACT</name>
<gene>
    <name evidence="3" type="ORF">HGMM_F52D02C38</name>
</gene>
<dbReference type="CDD" id="cd16442">
    <property type="entry name" value="BPL"/>
    <property type="match status" value="1"/>
</dbReference>
<protein>
    <submittedName>
        <fullName evidence="3">BirA family transcriptional regulator, biotin operon repressor / biotin-[acetyl-CoA-carboxylase] ligase</fullName>
    </submittedName>
</protein>
<dbReference type="Pfam" id="PF03099">
    <property type="entry name" value="BPL_LplA_LipB"/>
    <property type="match status" value="1"/>
</dbReference>
<feature type="domain" description="BPL/LPL catalytic" evidence="2">
    <location>
        <begin position="1"/>
        <end position="177"/>
    </location>
</feature>
<dbReference type="SUPFAM" id="SSF55681">
    <property type="entry name" value="Class II aaRS and biotin synthetases"/>
    <property type="match status" value="1"/>
</dbReference>
<evidence type="ECO:0000256" key="1">
    <source>
        <dbReference type="ARBA" id="ARBA00022598"/>
    </source>
</evidence>
<dbReference type="GO" id="GO:0004077">
    <property type="term" value="F:biotin--[biotin carboxyl-carrier protein] ligase activity"/>
    <property type="evidence" value="ECO:0007669"/>
    <property type="project" value="InterPro"/>
</dbReference>
<reference evidence="3" key="1">
    <citation type="journal article" date="2005" name="Environ. Microbiol.">
        <title>Genetic and functional properties of uncultivated thermophilic crenarchaeotes from a subsurface gold mine as revealed by analysis of genome fragments.</title>
        <authorList>
            <person name="Nunoura T."/>
            <person name="Hirayama H."/>
            <person name="Takami H."/>
            <person name="Oida H."/>
            <person name="Nishi S."/>
            <person name="Shimamura S."/>
            <person name="Suzuki Y."/>
            <person name="Inagaki F."/>
            <person name="Takai K."/>
            <person name="Nealson K.H."/>
            <person name="Horikoshi K."/>
        </authorList>
    </citation>
    <scope>NUCLEOTIDE SEQUENCE</scope>
</reference>
<reference evidence="3" key="2">
    <citation type="journal article" date="2012" name="PLoS ONE">
        <title>A Deeply Branching Thermophilic Bacterium with an Ancient Acetyl-CoA Pathway Dominates a Subsurface Ecosystem.</title>
        <authorList>
            <person name="Takami H."/>
            <person name="Noguchi H."/>
            <person name="Takaki Y."/>
            <person name="Uchiyama I."/>
            <person name="Toyoda A."/>
            <person name="Nishi S."/>
            <person name="Chee G.-J."/>
            <person name="Arai W."/>
            <person name="Nunoura T."/>
            <person name="Itoh T."/>
            <person name="Hattori M."/>
            <person name="Takai K."/>
        </authorList>
    </citation>
    <scope>NUCLEOTIDE SEQUENCE</scope>
</reference>
<accession>H5SNM3</accession>
<dbReference type="Gene3D" id="3.30.930.10">
    <property type="entry name" value="Bira Bifunctional Protein, Domain 2"/>
    <property type="match status" value="1"/>
</dbReference>
<dbReference type="GO" id="GO:0005737">
    <property type="term" value="C:cytoplasm"/>
    <property type="evidence" value="ECO:0007669"/>
    <property type="project" value="TreeGrafter"/>
</dbReference>
<dbReference type="InterPro" id="IPR004143">
    <property type="entry name" value="BPL_LPL_catalytic"/>
</dbReference>
<dbReference type="AlphaFoldDB" id="H5SNM3"/>
<dbReference type="NCBIfam" id="TIGR00121">
    <property type="entry name" value="birA_ligase"/>
    <property type="match status" value="1"/>
</dbReference>
<keyword evidence="1 3" id="KW-0436">Ligase</keyword>
<evidence type="ECO:0000259" key="2">
    <source>
        <dbReference type="PROSITE" id="PS51733"/>
    </source>
</evidence>
<dbReference type="InterPro" id="IPR045864">
    <property type="entry name" value="aa-tRNA-synth_II/BPL/LPL"/>
</dbReference>
<dbReference type="PANTHER" id="PTHR12835:SF5">
    <property type="entry name" value="BIOTIN--PROTEIN LIGASE"/>
    <property type="match status" value="1"/>
</dbReference>
<sequence>MIYHIERFAALDSTNEYLKQLAESGAPEGTVIIAEEQTAGKGRLGRSWASPPGGAWFSVLLRPPIPVGRAGCISVLIAVSLARALRARWGVPVGVKWPNDLYITNKKLGGILIELSSQAESIEWLVAGIGINVNNEPPKETRVPATSLARELGRSVPLEEFFAVALEALARDYERFLAEGFEFVRRHWHGLSVFGKHIIVFPPPRVGEGLGERSQVLGLSESGKLIVRMGESIRELTAEEVTVCPL</sequence>
<dbReference type="PANTHER" id="PTHR12835">
    <property type="entry name" value="BIOTIN PROTEIN LIGASE"/>
    <property type="match status" value="1"/>
</dbReference>
<dbReference type="EMBL" id="AP011783">
    <property type="protein sequence ID" value="BAL57759.1"/>
    <property type="molecule type" value="Genomic_DNA"/>
</dbReference>